<protein>
    <submittedName>
        <fullName evidence="1">Uncharacterized protein</fullName>
    </submittedName>
</protein>
<proteinExistence type="predicted"/>
<dbReference type="RefSeq" id="WP_306783824.1">
    <property type="nucleotide sequence ID" value="NZ_JAJFBX010000448.1"/>
</dbReference>
<evidence type="ECO:0000313" key="1">
    <source>
        <dbReference type="EMBL" id="MCC2749017.1"/>
    </source>
</evidence>
<reference evidence="1" key="1">
    <citation type="submission" date="2021-10" db="EMBL/GenBank/DDBJ databases">
        <title>Collection of gut derived symbiotic bacterial strains cultured from healthy donors.</title>
        <authorList>
            <person name="Lin H."/>
            <person name="Littmann E."/>
            <person name="Claire K."/>
            <person name="Pamer E."/>
        </authorList>
    </citation>
    <scope>NUCLEOTIDE SEQUENCE</scope>
    <source>
        <strain evidence="1">MSK.22.92</strain>
    </source>
</reference>
<evidence type="ECO:0000313" key="2">
    <source>
        <dbReference type="Proteomes" id="UP001197847"/>
    </source>
</evidence>
<name>A0AAW4WZS2_9FIRM</name>
<organism evidence="1 2">
    <name type="scientific">Agathobacter rectalis</name>
    <dbReference type="NCBI Taxonomy" id="39491"/>
    <lineage>
        <taxon>Bacteria</taxon>
        <taxon>Bacillati</taxon>
        <taxon>Bacillota</taxon>
        <taxon>Clostridia</taxon>
        <taxon>Lachnospirales</taxon>
        <taxon>Lachnospiraceae</taxon>
        <taxon>Agathobacter</taxon>
    </lineage>
</organism>
<dbReference type="AlphaFoldDB" id="A0AAW4WZS2"/>
<feature type="non-terminal residue" evidence="1">
    <location>
        <position position="75"/>
    </location>
</feature>
<accession>A0AAW4WZS2</accession>
<dbReference type="EMBL" id="JAJFBX010000448">
    <property type="protein sequence ID" value="MCC2749017.1"/>
    <property type="molecule type" value="Genomic_DNA"/>
</dbReference>
<sequence>MCRLFVLQYGVFGSSIDWISQHRTLADYFRKRFYATGNLFPDFAWNLGGGQNIYHFADYGLLSPTVLLSYLFPFI</sequence>
<dbReference type="Proteomes" id="UP001197847">
    <property type="component" value="Unassembled WGS sequence"/>
</dbReference>
<gene>
    <name evidence="1" type="ORF">LK487_18775</name>
</gene>
<comment type="caution">
    <text evidence="1">The sequence shown here is derived from an EMBL/GenBank/DDBJ whole genome shotgun (WGS) entry which is preliminary data.</text>
</comment>